<feature type="compositionally biased region" description="Low complexity" evidence="1">
    <location>
        <begin position="57"/>
        <end position="78"/>
    </location>
</feature>
<dbReference type="EMBL" id="JEXJ01000180">
    <property type="protein sequence ID" value="EXC43075.1"/>
    <property type="molecule type" value="Genomic_DNA"/>
</dbReference>
<accession>A0A009TC97</accession>
<evidence type="ECO:0000313" key="4">
    <source>
        <dbReference type="EMBL" id="EXC49078.1"/>
    </source>
</evidence>
<dbReference type="RefSeq" id="WP_032068617.1">
    <property type="nucleotide sequence ID" value="NZ_JEXJ01000054.1"/>
</dbReference>
<dbReference type="EMBL" id="JEXJ01000054">
    <property type="protein sequence ID" value="EXC49078.1"/>
    <property type="molecule type" value="Genomic_DNA"/>
</dbReference>
<evidence type="ECO:0000313" key="5">
    <source>
        <dbReference type="Proteomes" id="UP000020735"/>
    </source>
</evidence>
<evidence type="ECO:0000256" key="2">
    <source>
        <dbReference type="SAM" id="SignalP"/>
    </source>
</evidence>
<dbReference type="PATRIC" id="fig|1310630.3.peg.2804"/>
<gene>
    <name evidence="4" type="ORF">J529_2871</name>
    <name evidence="3" type="ORF">J529_4137</name>
</gene>
<feature type="signal peptide" evidence="2">
    <location>
        <begin position="1"/>
        <end position="22"/>
    </location>
</feature>
<protein>
    <submittedName>
        <fullName evidence="4">Uncharacterized protein</fullName>
    </submittedName>
</protein>
<organism evidence="4 5">
    <name type="scientific">Acinetobacter baumannii 99063</name>
    <dbReference type="NCBI Taxonomy" id="1310630"/>
    <lineage>
        <taxon>Bacteria</taxon>
        <taxon>Pseudomonadati</taxon>
        <taxon>Pseudomonadota</taxon>
        <taxon>Gammaproteobacteria</taxon>
        <taxon>Moraxellales</taxon>
        <taxon>Moraxellaceae</taxon>
        <taxon>Acinetobacter</taxon>
        <taxon>Acinetobacter calcoaceticus/baumannii complex</taxon>
    </lineage>
</organism>
<feature type="chain" id="PRO_5007366949" evidence="2">
    <location>
        <begin position="23"/>
        <end position="147"/>
    </location>
</feature>
<name>A0A009TC97_ACIBA</name>
<comment type="caution">
    <text evidence="4">The sequence shown here is derived from an EMBL/GenBank/DDBJ whole genome shotgun (WGS) entry which is preliminary data.</text>
</comment>
<keyword evidence="2" id="KW-0732">Signal</keyword>
<evidence type="ECO:0000256" key="1">
    <source>
        <dbReference type="SAM" id="MobiDB-lite"/>
    </source>
</evidence>
<proteinExistence type="predicted"/>
<dbReference type="AlphaFoldDB" id="A0A009TC97"/>
<sequence length="147" mass="14256">MIHSKIIGIGVITGLCSMAALAEPAVQPGDTLESLSKVKVTTTVNGQPGSISDLVNSGQVQQVSAAPASATPTGAPIPADVPPAPPAGGEMAPPAAPTDAVPPAPNQAASAPQDPNTPPPAANPNQSADPMAKDGALPADAPIVKSL</sequence>
<feature type="region of interest" description="Disordered" evidence="1">
    <location>
        <begin position="44"/>
        <end position="147"/>
    </location>
</feature>
<evidence type="ECO:0000313" key="3">
    <source>
        <dbReference type="EMBL" id="EXC43075.1"/>
    </source>
</evidence>
<reference evidence="4 5" key="1">
    <citation type="submission" date="2014-02" db="EMBL/GenBank/DDBJ databases">
        <title>Comparative genomics and transcriptomics to identify genetic mechanisms underlying the emergence of carbapenem resistant Acinetobacter baumannii (CRAb).</title>
        <authorList>
            <person name="Harris A.D."/>
            <person name="Johnson K.J."/>
            <person name="George J."/>
            <person name="Shefchek K."/>
            <person name="Daugherty S.C."/>
            <person name="Parankush S."/>
            <person name="Sadzewicz L."/>
            <person name="Tallon L."/>
            <person name="Sengamalay N."/>
            <person name="Hazen T.H."/>
            <person name="Rasko D.A."/>
        </authorList>
    </citation>
    <scope>NUCLEOTIDE SEQUENCE [LARGE SCALE GENOMIC DNA]</scope>
    <source>
        <strain evidence="4 5">99063</strain>
    </source>
</reference>
<feature type="compositionally biased region" description="Polar residues" evidence="1">
    <location>
        <begin position="44"/>
        <end position="56"/>
    </location>
</feature>
<feature type="compositionally biased region" description="Pro residues" evidence="1">
    <location>
        <begin position="94"/>
        <end position="105"/>
    </location>
</feature>
<dbReference type="Proteomes" id="UP000020735">
    <property type="component" value="Unassembled WGS sequence"/>
</dbReference>